<dbReference type="InterPro" id="IPR025382">
    <property type="entry name" value="Cap4-like_endonuclease_dom"/>
</dbReference>
<reference evidence="2 3" key="1">
    <citation type="submission" date="2014-01" db="EMBL/GenBank/DDBJ databases">
        <title>Interspecies Systems Biology Uncovers Metabolites Affecting C. elegans Gene Expression and Life History Traits.</title>
        <authorList>
            <person name="Watson E."/>
            <person name="Macneil L.T."/>
            <person name="Ritter A.D."/>
            <person name="Yilmaz L.S."/>
            <person name="Rosebrock A.P."/>
            <person name="Caudy A.A."/>
            <person name="Walhout A.J."/>
        </authorList>
    </citation>
    <scope>NUCLEOTIDE SEQUENCE [LARGE SCALE GENOMIC DNA]</scope>
    <source>
        <strain evidence="2 3">DA1877</strain>
    </source>
</reference>
<proteinExistence type="predicted"/>
<comment type="caution">
    <text evidence="2">The sequence shown here is derived from an EMBL/GenBank/DDBJ whole genome shotgun (WGS) entry which is preliminary data.</text>
</comment>
<evidence type="ECO:0000259" key="1">
    <source>
        <dbReference type="Pfam" id="PF14130"/>
    </source>
</evidence>
<dbReference type="Pfam" id="PF14130">
    <property type="entry name" value="Cap4_nuclease"/>
    <property type="match status" value="1"/>
</dbReference>
<evidence type="ECO:0000313" key="2">
    <source>
        <dbReference type="EMBL" id="EXU79422.1"/>
    </source>
</evidence>
<evidence type="ECO:0000313" key="3">
    <source>
        <dbReference type="Proteomes" id="UP000020766"/>
    </source>
</evidence>
<protein>
    <recommendedName>
        <fullName evidence="1">CD-NTase associated protein 4-like DNA endonuclease domain-containing protein</fullName>
    </recommendedName>
</protein>
<dbReference type="RefSeq" id="WP_043385066.1">
    <property type="nucleotide sequence ID" value="NZ_JBOK01000016.1"/>
</dbReference>
<gene>
    <name evidence="2" type="ORF">AX13_04760</name>
</gene>
<keyword evidence="3" id="KW-1185">Reference proteome</keyword>
<name>A0A014Q8C7_9BURK</name>
<organism evidence="2 3">
    <name type="scientific">Comamonas aquatica DA1877</name>
    <dbReference type="NCBI Taxonomy" id="1457173"/>
    <lineage>
        <taxon>Bacteria</taxon>
        <taxon>Pseudomonadati</taxon>
        <taxon>Pseudomonadota</taxon>
        <taxon>Betaproteobacteria</taxon>
        <taxon>Burkholderiales</taxon>
        <taxon>Comamonadaceae</taxon>
        <taxon>Comamonas</taxon>
    </lineage>
</organism>
<dbReference type="GO" id="GO:0004518">
    <property type="term" value="F:nuclease activity"/>
    <property type="evidence" value="ECO:0007669"/>
    <property type="project" value="InterPro"/>
</dbReference>
<dbReference type="PATRIC" id="fig|1457173.3.peg.2625"/>
<feature type="domain" description="CD-NTase associated protein 4-like DNA endonuclease" evidence="1">
    <location>
        <begin position="15"/>
        <end position="222"/>
    </location>
</feature>
<dbReference type="Proteomes" id="UP000020766">
    <property type="component" value="Unassembled WGS sequence"/>
</dbReference>
<dbReference type="EMBL" id="JBOK01000016">
    <property type="protein sequence ID" value="EXU79422.1"/>
    <property type="molecule type" value="Genomic_DNA"/>
</dbReference>
<accession>A0A014Q8C7</accession>
<dbReference type="AlphaFoldDB" id="A0A014Q8C7"/>
<sequence length="360" mass="39781">MAFLDILNDSLTKERGGRHGGKGHEFQRYWALCHLLQVDLEKDEYLLLLEFIEDVAVMNSDIAPDQMELFQLKKKEGSSSKWTKTTLAKPPKEGKSILAKLHDSKSIAKDETVAIAFVSNAPVELKLGSGDDPTGLTEFPASQIDAGLLTDLKSSVAKELGCDVSEIDFGNLKFIRSPLAMDDLENHATGRVSTFLATKFPDYSPRADVLCKAIYSEIKVKATSTEEAASFGDLKRIRGISKQQFSAMVALTLSRKSDSDVIDAFLASLAHEGVSYVQREAIKRAARQFVVEKAGRGSSLLSLLQNQVEKSLQGIPNNLVTSWEVANWIVEQVLAQEKGTDFSILDRNYMIAATLFWMNQ</sequence>